<dbReference type="InterPro" id="IPR001362">
    <property type="entry name" value="Glyco_hydro_32"/>
</dbReference>
<comment type="caution">
    <text evidence="8">The sequence shown here is derived from an EMBL/GenBank/DDBJ whole genome shotgun (WGS) entry which is preliminary data.</text>
</comment>
<dbReference type="RefSeq" id="WP_133802067.1">
    <property type="nucleotide sequence ID" value="NZ_SNWQ01000011.1"/>
</dbReference>
<accession>A0A4V3C9M5</accession>
<keyword evidence="9" id="KW-1185">Reference proteome</keyword>
<evidence type="ECO:0000313" key="9">
    <source>
        <dbReference type="Proteomes" id="UP000295388"/>
    </source>
</evidence>
<dbReference type="PANTHER" id="PTHR43101:SF1">
    <property type="entry name" value="BETA-FRUCTOSIDASE"/>
    <property type="match status" value="1"/>
</dbReference>
<dbReference type="Proteomes" id="UP000295388">
    <property type="component" value="Unassembled WGS sequence"/>
</dbReference>
<name>A0A4V3C9M5_9ACTN</name>
<dbReference type="Gene3D" id="2.60.120.200">
    <property type="match status" value="1"/>
</dbReference>
<dbReference type="EC" id="3.2.1.26" evidence="2"/>
<dbReference type="CDD" id="cd08996">
    <property type="entry name" value="GH32_FFase"/>
    <property type="match status" value="1"/>
</dbReference>
<dbReference type="SMART" id="SM00640">
    <property type="entry name" value="Glyco_32"/>
    <property type="match status" value="1"/>
</dbReference>
<dbReference type="InterPro" id="IPR013320">
    <property type="entry name" value="ConA-like_dom_sf"/>
</dbReference>
<dbReference type="Pfam" id="PF08244">
    <property type="entry name" value="Glyco_hydro_32C"/>
    <property type="match status" value="1"/>
</dbReference>
<keyword evidence="3 5" id="KW-0378">Hydrolase</keyword>
<dbReference type="AlphaFoldDB" id="A0A4V3C9M5"/>
<dbReference type="GO" id="GO:0005975">
    <property type="term" value="P:carbohydrate metabolic process"/>
    <property type="evidence" value="ECO:0007669"/>
    <property type="project" value="InterPro"/>
</dbReference>
<dbReference type="OrthoDB" id="9776657at2"/>
<dbReference type="SUPFAM" id="SSF75005">
    <property type="entry name" value="Arabinanase/levansucrase/invertase"/>
    <property type="match status" value="1"/>
</dbReference>
<evidence type="ECO:0000256" key="1">
    <source>
        <dbReference type="ARBA" id="ARBA00009902"/>
    </source>
</evidence>
<dbReference type="GO" id="GO:0004564">
    <property type="term" value="F:beta-fructofuranosidase activity"/>
    <property type="evidence" value="ECO:0007669"/>
    <property type="project" value="UniProtKB-EC"/>
</dbReference>
<evidence type="ECO:0000256" key="4">
    <source>
        <dbReference type="ARBA" id="ARBA00023295"/>
    </source>
</evidence>
<dbReference type="InterPro" id="IPR051214">
    <property type="entry name" value="GH32_Enzymes"/>
</dbReference>
<evidence type="ECO:0000256" key="5">
    <source>
        <dbReference type="RuleBase" id="RU362110"/>
    </source>
</evidence>
<dbReference type="PANTHER" id="PTHR43101">
    <property type="entry name" value="BETA-FRUCTOSIDASE"/>
    <property type="match status" value="1"/>
</dbReference>
<feature type="domain" description="Glycosyl hydrolase family 32 N-terminal" evidence="6">
    <location>
        <begin position="172"/>
        <end position="480"/>
    </location>
</feature>
<gene>
    <name evidence="8" type="ORF">EV643_11129</name>
</gene>
<evidence type="ECO:0000256" key="2">
    <source>
        <dbReference type="ARBA" id="ARBA00012758"/>
    </source>
</evidence>
<dbReference type="SUPFAM" id="SSF49899">
    <property type="entry name" value="Concanavalin A-like lectins/glucanases"/>
    <property type="match status" value="2"/>
</dbReference>
<proteinExistence type="inferred from homology"/>
<dbReference type="InterPro" id="IPR013189">
    <property type="entry name" value="Glyco_hydro_32_C"/>
</dbReference>
<dbReference type="InterPro" id="IPR023296">
    <property type="entry name" value="Glyco_hydro_beta-prop_sf"/>
</dbReference>
<reference evidence="8 9" key="1">
    <citation type="submission" date="2019-03" db="EMBL/GenBank/DDBJ databases">
        <title>Genomic Encyclopedia of Type Strains, Phase III (KMG-III): the genomes of soil and plant-associated and newly described type strains.</title>
        <authorList>
            <person name="Whitman W."/>
        </authorList>
    </citation>
    <scope>NUCLEOTIDE SEQUENCE [LARGE SCALE GENOMIC DNA]</scope>
    <source>
        <strain evidence="8 9">VKM Ac-2527</strain>
    </source>
</reference>
<organism evidence="8 9">
    <name type="scientific">Kribbella caucasensis</name>
    <dbReference type="NCBI Taxonomy" id="2512215"/>
    <lineage>
        <taxon>Bacteria</taxon>
        <taxon>Bacillati</taxon>
        <taxon>Actinomycetota</taxon>
        <taxon>Actinomycetes</taxon>
        <taxon>Propionibacteriales</taxon>
        <taxon>Kribbellaceae</taxon>
        <taxon>Kribbella</taxon>
    </lineage>
</organism>
<keyword evidence="4 5" id="KW-0326">Glycosidase</keyword>
<protein>
    <recommendedName>
        <fullName evidence="2">beta-fructofuranosidase</fullName>
        <ecNumber evidence="2">3.2.1.26</ecNumber>
    </recommendedName>
</protein>
<evidence type="ECO:0000256" key="3">
    <source>
        <dbReference type="ARBA" id="ARBA00022801"/>
    </source>
</evidence>
<evidence type="ECO:0000259" key="7">
    <source>
        <dbReference type="Pfam" id="PF08244"/>
    </source>
</evidence>
<feature type="domain" description="Glycosyl hydrolase family 32 C-terminal" evidence="7">
    <location>
        <begin position="491"/>
        <end position="595"/>
    </location>
</feature>
<dbReference type="InterPro" id="IPR013148">
    <property type="entry name" value="Glyco_hydro_32_N"/>
</dbReference>
<dbReference type="EMBL" id="SNWQ01000011">
    <property type="protein sequence ID" value="TDO46177.1"/>
    <property type="molecule type" value="Genomic_DNA"/>
</dbReference>
<evidence type="ECO:0000313" key="8">
    <source>
        <dbReference type="EMBL" id="TDO46177.1"/>
    </source>
</evidence>
<dbReference type="Gene3D" id="2.115.10.20">
    <property type="entry name" value="Glycosyl hydrolase domain, family 43"/>
    <property type="match status" value="1"/>
</dbReference>
<dbReference type="Gene3D" id="2.60.120.560">
    <property type="entry name" value="Exo-inulinase, domain 1"/>
    <property type="match status" value="1"/>
</dbReference>
<evidence type="ECO:0000259" key="6">
    <source>
        <dbReference type="Pfam" id="PF00251"/>
    </source>
</evidence>
<sequence>MSGPILVEATFAALSLTSLTGRPSGLVSWGDGDDQHVTLGHDRWGRASFEVRDGERRCELVGAEPLVPGRWARLTLHATGSELQLSVDGVLAASASWYGPLPSGTPVLGRRADQPDGADESSCGQLADVQVLTDPAAAARRVGLGRPDLPDLDVVAELRSLRGEDPNRPEYHFMPPANWMNEPHGAIQIGGVHHLFYQANRRGPFWGAIEWGHAISKDLVHWTHLPPALAPDRVPVAPDGIWSGSSVLGDDGEPLLFFTAGDFRREPDQAVAVARRAGDGWVADDALLVVMPDEPDLAAGQFRDPFVWREESGWFMLVGAGVVGRGGTALLYRSVDGERWTVGGRLLVGDQASYPETGEMWELPVLLPVHGDGLSRHVLLVCPWWRDRPADTVVEVVHWIGRWDPVSATFTPDHPEPRRFDVGRHFTGPSGNVLDDGRTILWSIAQDGRSPEAQYAGGWAHNAGLPLELSLANGRLAVQPVRELEALRTEQLDAEPFSGMQLELDLQAVLPADDDPLRIRLTVGDELSAELVVDPMRRVFGVLRPGAAAYDVWRPMAYDEGPAELPGGELRLRVFVDHSIVEAYLGDHLSLTTRIDVSSGPPALTVAAGRRTRITTLQAWLLAGTDN</sequence>
<dbReference type="Pfam" id="PF00251">
    <property type="entry name" value="Glyco_hydro_32N"/>
    <property type="match status" value="1"/>
</dbReference>
<comment type="similarity">
    <text evidence="1 5">Belongs to the glycosyl hydrolase 32 family.</text>
</comment>